<keyword evidence="3" id="KW-0677">Repeat</keyword>
<evidence type="ECO:0000256" key="7">
    <source>
        <dbReference type="ARBA" id="ARBA00022989"/>
    </source>
</evidence>
<keyword evidence="13" id="KW-1185">Reference proteome</keyword>
<evidence type="ECO:0000313" key="12">
    <source>
        <dbReference type="EMBL" id="KOS05548.1"/>
    </source>
</evidence>
<proteinExistence type="predicted"/>
<evidence type="ECO:0000256" key="1">
    <source>
        <dbReference type="ARBA" id="ARBA00004167"/>
    </source>
</evidence>
<evidence type="ECO:0000256" key="9">
    <source>
        <dbReference type="PIRSR" id="PIRSR640198-1"/>
    </source>
</evidence>
<dbReference type="InterPro" id="IPR040198">
    <property type="entry name" value="Fido_containing"/>
</dbReference>
<dbReference type="PANTHER" id="PTHR13504">
    <property type="entry name" value="FIDO DOMAIN-CONTAINING PROTEIN DDB_G0283145"/>
    <property type="match status" value="1"/>
</dbReference>
<keyword evidence="7" id="KW-1133">Transmembrane helix</keyword>
<protein>
    <recommendedName>
        <fullName evidence="11">Fido domain-containing protein</fullName>
    </recommendedName>
</protein>
<dbReference type="Pfam" id="PF02661">
    <property type="entry name" value="Fic"/>
    <property type="match status" value="1"/>
</dbReference>
<reference evidence="12 13" key="1">
    <citation type="submission" date="2015-08" db="EMBL/GenBank/DDBJ databases">
        <title>Whole genome sequence of Flavobacterium akiainvivens IK-1T, from decaying Wikstroemia oahuensis, an endemic Hawaiian shrub.</title>
        <authorList>
            <person name="Wan X."/>
            <person name="Hou S."/>
            <person name="Saito J."/>
            <person name="Donachie S."/>
        </authorList>
    </citation>
    <scope>NUCLEOTIDE SEQUENCE [LARGE SCALE GENOMIC DNA]</scope>
    <source>
        <strain evidence="12 13">IK-1</strain>
    </source>
</reference>
<dbReference type="InterPro" id="IPR003812">
    <property type="entry name" value="Fido"/>
</dbReference>
<dbReference type="SUPFAM" id="SSF140931">
    <property type="entry name" value="Fic-like"/>
    <property type="match status" value="1"/>
</dbReference>
<keyword evidence="5" id="KW-0802">TPR repeat</keyword>
<dbReference type="InterPro" id="IPR036597">
    <property type="entry name" value="Fido-like_dom_sf"/>
</dbReference>
<feature type="domain" description="Fido" evidence="11">
    <location>
        <begin position="235"/>
        <end position="383"/>
    </location>
</feature>
<dbReference type="PROSITE" id="PS51459">
    <property type="entry name" value="FIDO"/>
    <property type="match status" value="1"/>
</dbReference>
<organism evidence="12 13">
    <name type="scientific">Flavobacterium akiainvivens</name>
    <dbReference type="NCBI Taxonomy" id="1202724"/>
    <lineage>
        <taxon>Bacteria</taxon>
        <taxon>Pseudomonadati</taxon>
        <taxon>Bacteroidota</taxon>
        <taxon>Flavobacteriia</taxon>
        <taxon>Flavobacteriales</taxon>
        <taxon>Flavobacteriaceae</taxon>
        <taxon>Flavobacterium</taxon>
    </lineage>
</organism>
<dbReference type="GO" id="GO:0005524">
    <property type="term" value="F:ATP binding"/>
    <property type="evidence" value="ECO:0007669"/>
    <property type="project" value="UniProtKB-KW"/>
</dbReference>
<keyword evidence="6 10" id="KW-0067">ATP-binding</keyword>
<comment type="subcellular location">
    <subcellularLocation>
        <location evidence="1">Membrane</location>
        <topology evidence="1">Single-pass membrane protein</topology>
    </subcellularLocation>
</comment>
<feature type="active site" evidence="9">
    <location>
        <position position="325"/>
    </location>
</feature>
<evidence type="ECO:0000256" key="10">
    <source>
        <dbReference type="PIRSR" id="PIRSR640198-2"/>
    </source>
</evidence>
<sequence length="391" mass="44678">MSTEIMLSNWREGQTKAERLCANLLSLEGYSSIDPQSPLGGPDGTKDIICELNGWKYIGATYFPTTPNNFNAIKKKFKTDLEGFKKNKVDGIIFLTNQKITPIQRETLISIAGNESCNAIIYHVERIRVILDSPIGFGLRLEYLGISMSKEEQLSFFSDQRTYLKDLLKDNSDYIIDSIGKKIEAWKEPSEKAFKMVQNIYEATMSTFSFLNGHNERSNKKELRFPTINFITDKLTINDLRFFHKAILFETKSTHIGQLRTVDVWIGGNKMSEARFVATKASEISKDLQDLLTKWNNNYNSIKDSEKSTIIDAITDFHYSFLTIHPFLDGNGRIARFLLSQQVAELLKINYQIIIEDRSRYFNALSSAEIDGNLQPLKVILTQAIYGIEQI</sequence>
<evidence type="ECO:0000256" key="4">
    <source>
        <dbReference type="ARBA" id="ARBA00022741"/>
    </source>
</evidence>
<keyword evidence="2" id="KW-0812">Transmembrane</keyword>
<name>A0A0M8MH84_9FLAO</name>
<comment type="caution">
    <text evidence="12">The sequence shown here is derived from an EMBL/GenBank/DDBJ whole genome shotgun (WGS) entry which is preliminary data.</text>
</comment>
<dbReference type="STRING" id="1202724.AM493_05490"/>
<keyword evidence="8" id="KW-0472">Membrane</keyword>
<feature type="binding site" evidence="10">
    <location>
        <begin position="329"/>
        <end position="336"/>
    </location>
    <ligand>
        <name>ATP</name>
        <dbReference type="ChEBI" id="CHEBI:30616"/>
    </ligand>
</feature>
<evidence type="ECO:0000256" key="6">
    <source>
        <dbReference type="ARBA" id="ARBA00022840"/>
    </source>
</evidence>
<dbReference type="RefSeq" id="WP_054406747.1">
    <property type="nucleotide sequence ID" value="NZ_FOYA01000003.1"/>
</dbReference>
<evidence type="ECO:0000256" key="8">
    <source>
        <dbReference type="ARBA" id="ARBA00023136"/>
    </source>
</evidence>
<dbReference type="AlphaFoldDB" id="A0A0M8MH84"/>
<dbReference type="OrthoDB" id="9814400at2"/>
<dbReference type="EMBL" id="LIYD01000005">
    <property type="protein sequence ID" value="KOS05548.1"/>
    <property type="molecule type" value="Genomic_DNA"/>
</dbReference>
<evidence type="ECO:0000259" key="11">
    <source>
        <dbReference type="PROSITE" id="PS51459"/>
    </source>
</evidence>
<dbReference type="PATRIC" id="fig|1202724.3.peg.1134"/>
<dbReference type="Gene3D" id="1.10.3290.10">
    <property type="entry name" value="Fido-like domain"/>
    <property type="match status" value="1"/>
</dbReference>
<gene>
    <name evidence="12" type="ORF">AM493_05490</name>
</gene>
<dbReference type="Proteomes" id="UP000037755">
    <property type="component" value="Unassembled WGS sequence"/>
</dbReference>
<evidence type="ECO:0000256" key="5">
    <source>
        <dbReference type="ARBA" id="ARBA00022803"/>
    </source>
</evidence>
<keyword evidence="4 10" id="KW-0547">Nucleotide-binding</keyword>
<evidence type="ECO:0000313" key="13">
    <source>
        <dbReference type="Proteomes" id="UP000037755"/>
    </source>
</evidence>
<accession>A0A0M8MH84</accession>
<evidence type="ECO:0000256" key="2">
    <source>
        <dbReference type="ARBA" id="ARBA00022692"/>
    </source>
</evidence>
<dbReference type="GO" id="GO:0016020">
    <property type="term" value="C:membrane"/>
    <property type="evidence" value="ECO:0007669"/>
    <property type="project" value="UniProtKB-SubCell"/>
</dbReference>
<dbReference type="PANTHER" id="PTHR13504:SF34">
    <property type="entry name" value="PROTEIN ADENYLYLTRANSFERASE FICD"/>
    <property type="match status" value="1"/>
</dbReference>
<evidence type="ECO:0000256" key="3">
    <source>
        <dbReference type="ARBA" id="ARBA00022737"/>
    </source>
</evidence>